<dbReference type="PROSITE" id="PS51379">
    <property type="entry name" value="4FE4S_FER_2"/>
    <property type="match status" value="1"/>
</dbReference>
<dbReference type="PROSITE" id="PS00198">
    <property type="entry name" value="4FE4S_FER_1"/>
    <property type="match status" value="1"/>
</dbReference>
<evidence type="ECO:0000256" key="5">
    <source>
        <dbReference type="ARBA" id="ARBA00022982"/>
    </source>
</evidence>
<dbReference type="Pfam" id="PF02589">
    <property type="entry name" value="LUD_dom"/>
    <property type="match status" value="1"/>
</dbReference>
<dbReference type="InterPro" id="IPR037171">
    <property type="entry name" value="NagB/RpiA_transferase-like"/>
</dbReference>
<dbReference type="STRING" id="2756.BFR44_08890"/>
<dbReference type="AlphaFoldDB" id="A0A1D2KNF7"/>
<dbReference type="InterPro" id="IPR004452">
    <property type="entry name" value="LutB/LldF"/>
</dbReference>
<reference evidence="12" key="2">
    <citation type="submission" date="2018-04" db="EMBL/GenBank/DDBJ databases">
        <authorList>
            <person name="Illikoud N."/>
        </authorList>
    </citation>
    <scope>NUCLEOTIDE SEQUENCE [LARGE SCALE GENOMIC DNA]</scope>
</reference>
<sequence>MPISTSDKSFKERIDKAKEDTFMQRAVEKSQDGQWEKREGSRERIGNWEQWRELGEQIRQHTITHLDYYLEQFSDNVAKRGGHVFFAETAEDASNYIEKVIEEKKAKKIVKAKSMVTEEIGMNEMIRELSHIEFFESDLAEFILQEDDWDAPSHIVFPDIHKNRQQIRKVFHEKLGYDGDDNPQRMARFVRGILRKHFLEADIGITGCNFAIANSGQVNLVTNEGNADLVESIPKTQIVVMGMERIVPNIEDAEVLDNLLARSAVGQDLTTYITFAGPKLADENDGPEDFHVVIVDNGRSKVLGTEFQSILQCIRCGACLNVCPVYRHIGGHGYGSIYPGPVGAILSPIIGGYEEFKELPFASSLCGACTDTCPVKIPLHNLLIEHRRVLTDDKKMMHGFNDVQMRAVALGTAKPFLFKSALKVAHFGSGILTSHDPVSAINFSTNGVIKKGPGMVKGWTDVRDMTRPVKEKDNFRTWFKTREKQRGENNDANS</sequence>
<name>A0A1D2KNF7_BROTH</name>
<keyword evidence="5" id="KW-0249">Electron transport</keyword>
<dbReference type="GO" id="GO:0051539">
    <property type="term" value="F:4 iron, 4 sulfur cluster binding"/>
    <property type="evidence" value="ECO:0007669"/>
    <property type="project" value="UniProtKB-KW"/>
</dbReference>
<accession>A0A1D2KNF7</accession>
<dbReference type="EC" id="1.8.98.-" evidence="10"/>
<dbReference type="SUPFAM" id="SSF100950">
    <property type="entry name" value="NagB/RpiA/CoA transferase-like"/>
    <property type="match status" value="1"/>
</dbReference>
<dbReference type="SUPFAM" id="SSF46548">
    <property type="entry name" value="alpha-helical ferredoxin"/>
    <property type="match status" value="1"/>
</dbReference>
<dbReference type="NCBIfam" id="TIGR00273">
    <property type="entry name" value="LutB/LldF family L-lactate oxidation iron-sulfur protein"/>
    <property type="match status" value="1"/>
</dbReference>
<keyword evidence="10" id="KW-0560">Oxidoreductase</keyword>
<reference evidence="10" key="3">
    <citation type="submission" date="2018-04" db="EMBL/GenBank/DDBJ databases">
        <authorList>
            <person name="Go L.Y."/>
            <person name="Mitchell J.A."/>
        </authorList>
    </citation>
    <scope>NUCLEOTIDE SEQUENCE</scope>
    <source>
        <strain evidence="10">BSAS1 3</strain>
    </source>
</reference>
<dbReference type="Pfam" id="PF13183">
    <property type="entry name" value="Fer4_8"/>
    <property type="match status" value="1"/>
</dbReference>
<evidence type="ECO:0000313" key="9">
    <source>
        <dbReference type="EMBL" id="ATF26411.1"/>
    </source>
</evidence>
<keyword evidence="4" id="KW-0677">Repeat</keyword>
<dbReference type="GO" id="GO:0006089">
    <property type="term" value="P:lactate metabolic process"/>
    <property type="evidence" value="ECO:0007669"/>
    <property type="project" value="InterPro"/>
</dbReference>
<evidence type="ECO:0000313" key="12">
    <source>
        <dbReference type="Proteomes" id="UP000270190"/>
    </source>
</evidence>
<dbReference type="InterPro" id="IPR017900">
    <property type="entry name" value="4Fe4S_Fe_S_CS"/>
</dbReference>
<evidence type="ECO:0000313" key="11">
    <source>
        <dbReference type="Proteomes" id="UP000243591"/>
    </source>
</evidence>
<evidence type="ECO:0000256" key="1">
    <source>
        <dbReference type="ARBA" id="ARBA00022448"/>
    </source>
</evidence>
<dbReference type="OrthoDB" id="9782337at2"/>
<dbReference type="EMBL" id="OUNC01000001">
    <property type="protein sequence ID" value="SPP25781.1"/>
    <property type="molecule type" value="Genomic_DNA"/>
</dbReference>
<feature type="domain" description="4Fe-4S ferredoxin-type" evidence="8">
    <location>
        <begin position="303"/>
        <end position="334"/>
    </location>
</feature>
<dbReference type="EMBL" id="CP023483">
    <property type="protein sequence ID" value="ATF26411.1"/>
    <property type="molecule type" value="Genomic_DNA"/>
</dbReference>
<gene>
    <name evidence="10" type="primary">lutB</name>
    <name evidence="10" type="ORF">BTBSAS_10134</name>
    <name evidence="9" type="ORF">CNY62_08470</name>
</gene>
<keyword evidence="3" id="KW-0479">Metal-binding</keyword>
<keyword evidence="6" id="KW-0408">Iron</keyword>
<evidence type="ECO:0000256" key="3">
    <source>
        <dbReference type="ARBA" id="ARBA00022723"/>
    </source>
</evidence>
<keyword evidence="7" id="KW-0411">Iron-sulfur</keyword>
<dbReference type="InterPro" id="IPR009051">
    <property type="entry name" value="Helical_ferredxn"/>
</dbReference>
<dbReference type="Gene3D" id="3.40.50.10420">
    <property type="entry name" value="NagB/RpiA/CoA transferase-like"/>
    <property type="match status" value="1"/>
</dbReference>
<dbReference type="PANTHER" id="PTHR47153">
    <property type="entry name" value="LACTATE UTILIZATION PROTEIN B"/>
    <property type="match status" value="1"/>
</dbReference>
<dbReference type="Proteomes" id="UP000270190">
    <property type="component" value="Unassembled WGS sequence"/>
</dbReference>
<proteinExistence type="predicted"/>
<dbReference type="GO" id="GO:0046872">
    <property type="term" value="F:metal ion binding"/>
    <property type="evidence" value="ECO:0007669"/>
    <property type="project" value="UniProtKB-KW"/>
</dbReference>
<evidence type="ECO:0000256" key="4">
    <source>
        <dbReference type="ARBA" id="ARBA00022737"/>
    </source>
</evidence>
<organism evidence="9 11">
    <name type="scientific">Brochothrix thermosphacta</name>
    <name type="common">Microbacterium thermosphactum</name>
    <dbReference type="NCBI Taxonomy" id="2756"/>
    <lineage>
        <taxon>Bacteria</taxon>
        <taxon>Bacillati</taxon>
        <taxon>Bacillota</taxon>
        <taxon>Bacilli</taxon>
        <taxon>Bacillales</taxon>
        <taxon>Listeriaceae</taxon>
        <taxon>Brochothrix</taxon>
    </lineage>
</organism>
<evidence type="ECO:0000259" key="8">
    <source>
        <dbReference type="PROSITE" id="PS51379"/>
    </source>
</evidence>
<dbReference type="GO" id="GO:0016491">
    <property type="term" value="F:oxidoreductase activity"/>
    <property type="evidence" value="ECO:0007669"/>
    <property type="project" value="UniProtKB-KW"/>
</dbReference>
<evidence type="ECO:0000256" key="6">
    <source>
        <dbReference type="ARBA" id="ARBA00023004"/>
    </source>
</evidence>
<evidence type="ECO:0000313" key="10">
    <source>
        <dbReference type="EMBL" id="SPP25781.1"/>
    </source>
</evidence>
<dbReference type="RefSeq" id="WP_069118661.1">
    <property type="nucleotide sequence ID" value="NZ_CBCPHX010000002.1"/>
</dbReference>
<evidence type="ECO:0000256" key="7">
    <source>
        <dbReference type="ARBA" id="ARBA00023014"/>
    </source>
</evidence>
<keyword evidence="2" id="KW-0004">4Fe-4S</keyword>
<dbReference type="InterPro" id="IPR017896">
    <property type="entry name" value="4Fe4S_Fe-S-bd"/>
</dbReference>
<dbReference type="PANTHER" id="PTHR47153:SF2">
    <property type="entry name" value="LACTATE UTILIZATION PROTEIN B"/>
    <property type="match status" value="1"/>
</dbReference>
<dbReference type="InterPro" id="IPR024185">
    <property type="entry name" value="FTHF_cligase-like_sf"/>
</dbReference>
<evidence type="ECO:0000256" key="2">
    <source>
        <dbReference type="ARBA" id="ARBA00022485"/>
    </source>
</evidence>
<dbReference type="InterPro" id="IPR003741">
    <property type="entry name" value="LUD_dom"/>
</dbReference>
<reference evidence="9 11" key="1">
    <citation type="submission" date="2017-09" db="EMBL/GenBank/DDBJ databases">
        <title>Complete Genome Sequences of Two Strains of the Meat Spoilage Bacterium Brochothrix thermosphacta Isolated from Ground Chicken.</title>
        <authorList>
            <person name="Paoli G.C."/>
            <person name="Wijey C."/>
            <person name="Chen C.-Y."/>
            <person name="Nguyen L."/>
            <person name="Yan X."/>
            <person name="Irwin P.L."/>
        </authorList>
    </citation>
    <scope>NUCLEOTIDE SEQUENCE [LARGE SCALE GENOMIC DNA]</scope>
    <source>
        <strain evidence="9 11">BI</strain>
    </source>
</reference>
<dbReference type="KEGG" id="bths:CNY62_08470"/>
<keyword evidence="1" id="KW-0813">Transport</keyword>
<dbReference type="Proteomes" id="UP000243591">
    <property type="component" value="Chromosome"/>
</dbReference>
<keyword evidence="11" id="KW-1185">Reference proteome</keyword>
<protein>
    <submittedName>
        <fullName evidence="10">Component of an iron-sulfur oxidase</fullName>
        <ecNumber evidence="10">1.8.98.-</ecNumber>
    </submittedName>
    <submittedName>
        <fullName evidence="9">Iron-sulfur cluster-binding protein</fullName>
    </submittedName>
</protein>
<dbReference type="Gene3D" id="1.10.1060.10">
    <property type="entry name" value="Alpha-helical ferredoxin"/>
    <property type="match status" value="1"/>
</dbReference>